<dbReference type="Pfam" id="PF13620">
    <property type="entry name" value="CarboxypepD_reg"/>
    <property type="match status" value="1"/>
</dbReference>
<sequence>MNSIFSNPSSSHRHGRSLLLAIVVGAFAMTGAATVNAQATAGKIFGKAPSGYAVAAHNDSTGTQREAKVGSNGRYSLRELPVGTYTVTLKEDGHGVMKHLNVPVIVGRGSEVDFDCTPGQCAETASK</sequence>
<keyword evidence="2" id="KW-0645">Protease</keyword>
<dbReference type="GO" id="GO:0004180">
    <property type="term" value="F:carboxypeptidase activity"/>
    <property type="evidence" value="ECO:0007669"/>
    <property type="project" value="UniProtKB-KW"/>
</dbReference>
<evidence type="ECO:0000313" key="2">
    <source>
        <dbReference type="EMBL" id="QEE25126.1"/>
    </source>
</evidence>
<dbReference type="AlphaFoldDB" id="A0A5B9E4Q0"/>
<dbReference type="SUPFAM" id="SSF49452">
    <property type="entry name" value="Starch-binding domain-like"/>
    <property type="match status" value="1"/>
</dbReference>
<keyword evidence="2" id="KW-0378">Hydrolase</keyword>
<dbReference type="InterPro" id="IPR013784">
    <property type="entry name" value="Carb-bd-like_fold"/>
</dbReference>
<dbReference type="KEGG" id="rgl:CS053_11945"/>
<proteinExistence type="predicted"/>
<gene>
    <name evidence="2" type="ORF">CS053_11945</name>
</gene>
<accession>A0A5B9E4Q0</accession>
<dbReference type="EMBL" id="CP042807">
    <property type="protein sequence ID" value="QEE25126.1"/>
    <property type="molecule type" value="Genomic_DNA"/>
</dbReference>
<reference evidence="2 3" key="1">
    <citation type="submission" date="2019-08" db="EMBL/GenBank/DDBJ databases">
        <title>Complete genome sequence of Rhodanobacter glycinis strain T01E-68 isolated from tomato root.</title>
        <authorList>
            <person name="Weon H.-Y."/>
            <person name="Lee S.A."/>
        </authorList>
    </citation>
    <scope>NUCLEOTIDE SEQUENCE [LARGE SCALE GENOMIC DNA]</scope>
    <source>
        <strain evidence="2 3">T01E-68</strain>
    </source>
</reference>
<organism evidence="2 3">
    <name type="scientific">Rhodanobacter glycinis</name>
    <dbReference type="NCBI Taxonomy" id="582702"/>
    <lineage>
        <taxon>Bacteria</taxon>
        <taxon>Pseudomonadati</taxon>
        <taxon>Pseudomonadota</taxon>
        <taxon>Gammaproteobacteria</taxon>
        <taxon>Lysobacterales</taxon>
        <taxon>Rhodanobacteraceae</taxon>
        <taxon>Rhodanobacter</taxon>
    </lineage>
</organism>
<evidence type="ECO:0000256" key="1">
    <source>
        <dbReference type="SAM" id="SignalP"/>
    </source>
</evidence>
<dbReference type="Gene3D" id="2.60.40.1120">
    <property type="entry name" value="Carboxypeptidase-like, regulatory domain"/>
    <property type="match status" value="1"/>
</dbReference>
<evidence type="ECO:0000313" key="3">
    <source>
        <dbReference type="Proteomes" id="UP000321807"/>
    </source>
</evidence>
<keyword evidence="1" id="KW-0732">Signal</keyword>
<protein>
    <submittedName>
        <fullName evidence="2">Carboxypeptidase regulatory-like domain-containing protein</fullName>
    </submittedName>
</protein>
<feature type="signal peptide" evidence="1">
    <location>
        <begin position="1"/>
        <end position="37"/>
    </location>
</feature>
<dbReference type="RefSeq" id="WP_147627587.1">
    <property type="nucleotide sequence ID" value="NZ_CP042807.1"/>
</dbReference>
<feature type="chain" id="PRO_5023081857" evidence="1">
    <location>
        <begin position="38"/>
        <end position="127"/>
    </location>
</feature>
<name>A0A5B9E4Q0_9GAMM</name>
<dbReference type="Proteomes" id="UP000321807">
    <property type="component" value="Chromosome"/>
</dbReference>
<dbReference type="GO" id="GO:0030246">
    <property type="term" value="F:carbohydrate binding"/>
    <property type="evidence" value="ECO:0007669"/>
    <property type="project" value="InterPro"/>
</dbReference>
<keyword evidence="2" id="KW-0121">Carboxypeptidase</keyword>